<feature type="compositionally biased region" description="Low complexity" evidence="8">
    <location>
        <begin position="17"/>
        <end position="39"/>
    </location>
</feature>
<keyword evidence="11" id="KW-1185">Reference proteome</keyword>
<feature type="compositionally biased region" description="Low complexity" evidence="8">
    <location>
        <begin position="292"/>
        <end position="301"/>
    </location>
</feature>
<feature type="compositionally biased region" description="Polar residues" evidence="8">
    <location>
        <begin position="40"/>
        <end position="55"/>
    </location>
</feature>
<evidence type="ECO:0000256" key="2">
    <source>
        <dbReference type="ARBA" id="ARBA00005775"/>
    </source>
</evidence>
<feature type="region of interest" description="Disordered" evidence="8">
    <location>
        <begin position="655"/>
        <end position="697"/>
    </location>
</feature>
<feature type="region of interest" description="Disordered" evidence="8">
    <location>
        <begin position="1"/>
        <end position="237"/>
    </location>
</feature>
<feature type="compositionally biased region" description="Basic and acidic residues" evidence="8">
    <location>
        <begin position="656"/>
        <end position="671"/>
    </location>
</feature>
<name>A0A367JQK7_RHIAZ</name>
<feature type="compositionally biased region" description="Basic and acidic residues" evidence="8">
    <location>
        <begin position="100"/>
        <end position="127"/>
    </location>
</feature>
<dbReference type="AlphaFoldDB" id="A0A367JQK7"/>
<dbReference type="Gene3D" id="1.25.40.180">
    <property type="match status" value="1"/>
</dbReference>
<dbReference type="Proteomes" id="UP000252139">
    <property type="component" value="Unassembled WGS sequence"/>
</dbReference>
<keyword evidence="5" id="KW-0597">Phosphoprotein</keyword>
<keyword evidence="4" id="KW-0396">Initiation factor</keyword>
<evidence type="ECO:0000256" key="5">
    <source>
        <dbReference type="ARBA" id="ARBA00022553"/>
    </source>
</evidence>
<feature type="compositionally biased region" description="Polar residues" evidence="8">
    <location>
        <begin position="672"/>
        <end position="697"/>
    </location>
</feature>
<feature type="compositionally biased region" description="Basic and acidic residues" evidence="8">
    <location>
        <begin position="164"/>
        <end position="214"/>
    </location>
</feature>
<comment type="subcellular location">
    <subcellularLocation>
        <location evidence="1">Cytoplasm</location>
    </subcellularLocation>
</comment>
<comment type="caution">
    <text evidence="10">The sequence shown here is derived from an EMBL/GenBank/DDBJ whole genome shotgun (WGS) entry which is preliminary data.</text>
</comment>
<keyword evidence="6" id="KW-0694">RNA-binding</keyword>
<evidence type="ECO:0000256" key="3">
    <source>
        <dbReference type="ARBA" id="ARBA00022490"/>
    </source>
</evidence>
<dbReference type="SUPFAM" id="SSF48371">
    <property type="entry name" value="ARM repeat"/>
    <property type="match status" value="1"/>
</dbReference>
<evidence type="ECO:0000256" key="1">
    <source>
        <dbReference type="ARBA" id="ARBA00004496"/>
    </source>
</evidence>
<feature type="compositionally biased region" description="Basic and acidic residues" evidence="8">
    <location>
        <begin position="222"/>
        <end position="237"/>
    </location>
</feature>
<dbReference type="GO" id="GO:0003729">
    <property type="term" value="F:mRNA binding"/>
    <property type="evidence" value="ECO:0007669"/>
    <property type="project" value="TreeGrafter"/>
</dbReference>
<dbReference type="InterPro" id="IPR016024">
    <property type="entry name" value="ARM-type_fold"/>
</dbReference>
<dbReference type="GO" id="GO:0010494">
    <property type="term" value="C:cytoplasmic stress granule"/>
    <property type="evidence" value="ECO:0007669"/>
    <property type="project" value="UniProtKB-ARBA"/>
</dbReference>
<dbReference type="GO" id="GO:0003743">
    <property type="term" value="F:translation initiation factor activity"/>
    <property type="evidence" value="ECO:0007669"/>
    <property type="project" value="UniProtKB-KW"/>
</dbReference>
<evidence type="ECO:0000256" key="6">
    <source>
        <dbReference type="ARBA" id="ARBA00022884"/>
    </source>
</evidence>
<evidence type="ECO:0000256" key="4">
    <source>
        <dbReference type="ARBA" id="ARBA00022540"/>
    </source>
</evidence>
<proteinExistence type="inferred from homology"/>
<feature type="domain" description="MIF4G" evidence="9">
    <location>
        <begin position="397"/>
        <end position="637"/>
    </location>
</feature>
<feature type="compositionally biased region" description="Polar residues" evidence="8">
    <location>
        <begin position="366"/>
        <end position="381"/>
    </location>
</feature>
<keyword evidence="3" id="KW-0963">Cytoplasm</keyword>
<dbReference type="PANTHER" id="PTHR23253">
    <property type="entry name" value="EUKARYOTIC TRANSLATION INITIATION FACTOR 4 GAMMA"/>
    <property type="match status" value="1"/>
</dbReference>
<feature type="compositionally biased region" description="Basic residues" evidence="8">
    <location>
        <begin position="332"/>
        <end position="341"/>
    </location>
</feature>
<evidence type="ECO:0000256" key="8">
    <source>
        <dbReference type="SAM" id="MobiDB-lite"/>
    </source>
</evidence>
<evidence type="ECO:0000256" key="7">
    <source>
        <dbReference type="ARBA" id="ARBA00022917"/>
    </source>
</evidence>
<dbReference type="STRING" id="86630.A0A367JQK7"/>
<dbReference type="FunFam" id="1.25.40.180:FF:000020">
    <property type="entry name" value="Eukaryotic translation initiation factor subunit"/>
    <property type="match status" value="1"/>
</dbReference>
<comment type="similarity">
    <text evidence="2">Belongs to the eukaryotic initiation factor 4G family.</text>
</comment>
<protein>
    <recommendedName>
        <fullName evidence="9">MIF4G domain-containing protein</fullName>
    </recommendedName>
</protein>
<dbReference type="EMBL" id="PJQL01000858">
    <property type="protein sequence ID" value="RCH92234.1"/>
    <property type="molecule type" value="Genomic_DNA"/>
</dbReference>
<feature type="compositionally biased region" description="Basic and acidic residues" evidence="8">
    <location>
        <begin position="342"/>
        <end position="352"/>
    </location>
</feature>
<feature type="region of interest" description="Disordered" evidence="8">
    <location>
        <begin position="253"/>
        <end position="387"/>
    </location>
</feature>
<reference evidence="10 11" key="1">
    <citation type="journal article" date="2018" name="G3 (Bethesda)">
        <title>Phylogenetic and Phylogenomic Definition of Rhizopus Species.</title>
        <authorList>
            <person name="Gryganskyi A.P."/>
            <person name="Golan J."/>
            <person name="Dolatabadi S."/>
            <person name="Mondo S."/>
            <person name="Robb S."/>
            <person name="Idnurm A."/>
            <person name="Muszewska A."/>
            <person name="Steczkiewicz K."/>
            <person name="Masonjones S."/>
            <person name="Liao H.L."/>
            <person name="Gajdeczka M.T."/>
            <person name="Anike F."/>
            <person name="Vuek A."/>
            <person name="Anishchenko I.M."/>
            <person name="Voigt K."/>
            <person name="de Hoog G.S."/>
            <person name="Smith M.E."/>
            <person name="Heitman J."/>
            <person name="Vilgalys R."/>
            <person name="Stajich J.E."/>
        </authorList>
    </citation>
    <scope>NUCLEOTIDE SEQUENCE [LARGE SCALE GENOMIC DNA]</scope>
    <source>
        <strain evidence="10 11">CBS 357.93</strain>
    </source>
</reference>
<feature type="compositionally biased region" description="Basic and acidic residues" evidence="8">
    <location>
        <begin position="139"/>
        <end position="155"/>
    </location>
</feature>
<dbReference type="SMART" id="SM00543">
    <property type="entry name" value="MIF4G"/>
    <property type="match status" value="1"/>
</dbReference>
<evidence type="ECO:0000313" key="11">
    <source>
        <dbReference type="Proteomes" id="UP000252139"/>
    </source>
</evidence>
<dbReference type="OrthoDB" id="514777at2759"/>
<evidence type="ECO:0000313" key="10">
    <source>
        <dbReference type="EMBL" id="RCH92234.1"/>
    </source>
</evidence>
<organism evidence="10 11">
    <name type="scientific">Rhizopus azygosporus</name>
    <name type="common">Rhizopus microsporus var. azygosporus</name>
    <dbReference type="NCBI Taxonomy" id="86630"/>
    <lineage>
        <taxon>Eukaryota</taxon>
        <taxon>Fungi</taxon>
        <taxon>Fungi incertae sedis</taxon>
        <taxon>Mucoromycota</taxon>
        <taxon>Mucoromycotina</taxon>
        <taxon>Mucoromycetes</taxon>
        <taxon>Mucorales</taxon>
        <taxon>Mucorineae</taxon>
        <taxon>Rhizopodaceae</taxon>
        <taxon>Rhizopus</taxon>
    </lineage>
</organism>
<sequence>MQPTYIPPHGRKSPSHNDPSNAPQPNNSQNNDKNWQNNQYYPSSTYYGSNYTGQTFVRPPTGNKAIPIINPNNREIVQPPVASKDQEKLSSPIKIVDPTDQEKADNVDDNEVDKQEKEETVESKDVQETAVEANEANEIPEKKDDIESEVTKDAPVEESTTQQEEPKGETESKKEAEPKEEVEPKEETAPKEETEPKEESEPKDEATLEQAEEKKDEEEQEEQKPVEEKVEVCKGDRIIYDIAFMMKFRDYKTLPTDINMVPFEDINTERSGNDRGGRSMSRRQTSERGRGPRAPGLAGEGMLRSGSSRGPRRQDSSGPGSPMDRQGSNRNRSSRGGKSRRAPKESREDGKDSVPSTPVEEVAPLQKSQNRWVPKVQSSETAEAKEEPELISQDMIKRKVKSLLNKLTLEKFDSISNQIWEFAKQSEKEDDSESLKTVIDLIFDKACDEPPFASMWAQLCKRLYELTSNNKEIKNVNILDKNNEAVCGGPLFRKYLLNRCQADFEKGWKHDLPKIDENDPNVMLTDEYYAAVKAKRRGLGLVKFIGELFKLQMLTDRVMKECLRTLCSDPKNPEDEETETMCKLLMTMGKVFDTSSLNNKQWLDVYFARMKEMYESKTLSSRVKFMILDVIDLRKSKWTLKRGNEVAPTTIAQIHEAAKKESEEKEKETMKRSGSSRSLGTPISRQGSSRNLASHSR</sequence>
<accession>A0A367JQK7</accession>
<dbReference type="Pfam" id="PF02854">
    <property type="entry name" value="MIF4G"/>
    <property type="match status" value="1"/>
</dbReference>
<feature type="compositionally biased region" description="Basic and acidic residues" evidence="8">
    <location>
        <begin position="267"/>
        <end position="277"/>
    </location>
</feature>
<dbReference type="GO" id="GO:0016281">
    <property type="term" value="C:eukaryotic translation initiation factor 4F complex"/>
    <property type="evidence" value="ECO:0007669"/>
    <property type="project" value="TreeGrafter"/>
</dbReference>
<evidence type="ECO:0000259" key="9">
    <source>
        <dbReference type="SMART" id="SM00543"/>
    </source>
</evidence>
<keyword evidence="7" id="KW-0648">Protein biosynthesis</keyword>
<dbReference type="PANTHER" id="PTHR23253:SF9">
    <property type="entry name" value="EUKARYOTIC TRANSLATION INITIATION FACTOR 4 GAMMA 2"/>
    <property type="match status" value="1"/>
</dbReference>
<gene>
    <name evidence="10" type="ORF">CU097_009955</name>
</gene>
<dbReference type="InterPro" id="IPR003890">
    <property type="entry name" value="MIF4G-like_typ-3"/>
</dbReference>